<dbReference type="AlphaFoldDB" id="A0ABD5Z715"/>
<name>A0ABD5Z715_9EURY</name>
<evidence type="ECO:0000313" key="1">
    <source>
        <dbReference type="EMBL" id="MFC7200961.1"/>
    </source>
</evidence>
<gene>
    <name evidence="1" type="ORF">ACFQJ9_16380</name>
</gene>
<reference evidence="1 2" key="1">
    <citation type="journal article" date="2019" name="Int. J. Syst. Evol. Microbiol.">
        <title>The Global Catalogue of Microorganisms (GCM) 10K type strain sequencing project: providing services to taxonomists for standard genome sequencing and annotation.</title>
        <authorList>
            <consortium name="The Broad Institute Genomics Platform"/>
            <consortium name="The Broad Institute Genome Sequencing Center for Infectious Disease"/>
            <person name="Wu L."/>
            <person name="Ma J."/>
        </authorList>
    </citation>
    <scope>NUCLEOTIDE SEQUENCE [LARGE SCALE GENOMIC DNA]</scope>
    <source>
        <strain evidence="1 2">XZGYJ-43</strain>
    </source>
</reference>
<dbReference type="InterPro" id="IPR023393">
    <property type="entry name" value="START-like_dom_sf"/>
</dbReference>
<evidence type="ECO:0000313" key="2">
    <source>
        <dbReference type="Proteomes" id="UP001596447"/>
    </source>
</evidence>
<dbReference type="Pfam" id="PF10604">
    <property type="entry name" value="Polyketide_cyc2"/>
    <property type="match status" value="1"/>
</dbReference>
<accession>A0ABD5Z715</accession>
<organism evidence="1 2">
    <name type="scientific">Halospeciosus flavus</name>
    <dbReference type="NCBI Taxonomy" id="3032283"/>
    <lineage>
        <taxon>Archaea</taxon>
        <taxon>Methanobacteriati</taxon>
        <taxon>Methanobacteriota</taxon>
        <taxon>Stenosarchaea group</taxon>
        <taxon>Halobacteria</taxon>
        <taxon>Halobacteriales</taxon>
        <taxon>Halobacteriaceae</taxon>
        <taxon>Halospeciosus</taxon>
    </lineage>
</organism>
<protein>
    <submittedName>
        <fullName evidence="1">SRPBCC family protein</fullName>
    </submittedName>
</protein>
<comment type="caution">
    <text evidence="1">The sequence shown here is derived from an EMBL/GenBank/DDBJ whole genome shotgun (WGS) entry which is preliminary data.</text>
</comment>
<proteinExistence type="predicted"/>
<keyword evidence="2" id="KW-1185">Reference proteome</keyword>
<dbReference type="EMBL" id="JBHTAR010000011">
    <property type="protein sequence ID" value="MFC7200961.1"/>
    <property type="molecule type" value="Genomic_DNA"/>
</dbReference>
<dbReference type="Gene3D" id="3.30.530.20">
    <property type="match status" value="1"/>
</dbReference>
<sequence length="137" mass="14692">MKTVEVSRVVDAPPGRVRHHLGPAELVENEGTFRVLDVTGGDGEWTVTASAAGAVTATFDVRKTASGYSYEQVGTEGPFDAMRTEVILEEAGEGRTEVTMRSSVSMGLPLASLTDRIAAWKRRSELERALDALAAEL</sequence>
<dbReference type="SUPFAM" id="SSF55961">
    <property type="entry name" value="Bet v1-like"/>
    <property type="match status" value="1"/>
</dbReference>
<dbReference type="Proteomes" id="UP001596447">
    <property type="component" value="Unassembled WGS sequence"/>
</dbReference>
<dbReference type="InterPro" id="IPR019587">
    <property type="entry name" value="Polyketide_cyclase/dehydratase"/>
</dbReference>
<dbReference type="RefSeq" id="WP_279527722.1">
    <property type="nucleotide sequence ID" value="NZ_CP122312.1"/>
</dbReference>